<sequence length="79" mass="9286">MILEDNPPVASLLKQLTADQKWQAFQLLWQDVVKDHAEEIEPPAWHENVLRERLEKIKSGKAVWHDLDQAFDDLRKELA</sequence>
<evidence type="ECO:0000313" key="2">
    <source>
        <dbReference type="Proteomes" id="UP001596052"/>
    </source>
</evidence>
<protein>
    <submittedName>
        <fullName evidence="1">Addiction module protein</fullName>
    </submittedName>
</protein>
<dbReference type="InterPro" id="IPR013406">
    <property type="entry name" value="CHP02574_addiction_mod"/>
</dbReference>
<dbReference type="Proteomes" id="UP001596052">
    <property type="component" value="Unassembled WGS sequence"/>
</dbReference>
<dbReference type="EMBL" id="JBHSMQ010000001">
    <property type="protein sequence ID" value="MFC5454139.1"/>
    <property type="molecule type" value="Genomic_DNA"/>
</dbReference>
<evidence type="ECO:0000313" key="1">
    <source>
        <dbReference type="EMBL" id="MFC5454139.1"/>
    </source>
</evidence>
<name>A0ABW0KLD7_9BACT</name>
<dbReference type="Pfam" id="PF09720">
    <property type="entry name" value="Unstab_antitox"/>
    <property type="match status" value="1"/>
</dbReference>
<dbReference type="RefSeq" id="WP_377163906.1">
    <property type="nucleotide sequence ID" value="NZ_JBHSMQ010000001.1"/>
</dbReference>
<organism evidence="1 2">
    <name type="scientific">Prosthecobacter fluviatilis</name>
    <dbReference type="NCBI Taxonomy" id="445931"/>
    <lineage>
        <taxon>Bacteria</taxon>
        <taxon>Pseudomonadati</taxon>
        <taxon>Verrucomicrobiota</taxon>
        <taxon>Verrucomicrobiia</taxon>
        <taxon>Verrucomicrobiales</taxon>
        <taxon>Verrucomicrobiaceae</taxon>
        <taxon>Prosthecobacter</taxon>
    </lineage>
</organism>
<keyword evidence="2" id="KW-1185">Reference proteome</keyword>
<gene>
    <name evidence="1" type="ORF">ACFQDI_04645</name>
</gene>
<accession>A0ABW0KLD7</accession>
<reference evidence="2" key="1">
    <citation type="journal article" date="2019" name="Int. J. Syst. Evol. Microbiol.">
        <title>The Global Catalogue of Microorganisms (GCM) 10K type strain sequencing project: providing services to taxonomists for standard genome sequencing and annotation.</title>
        <authorList>
            <consortium name="The Broad Institute Genomics Platform"/>
            <consortium name="The Broad Institute Genome Sequencing Center for Infectious Disease"/>
            <person name="Wu L."/>
            <person name="Ma J."/>
        </authorList>
    </citation>
    <scope>NUCLEOTIDE SEQUENCE [LARGE SCALE GENOMIC DNA]</scope>
    <source>
        <strain evidence="2">CGMCC 4.1469</strain>
    </source>
</reference>
<proteinExistence type="predicted"/>
<comment type="caution">
    <text evidence="1">The sequence shown here is derived from an EMBL/GenBank/DDBJ whole genome shotgun (WGS) entry which is preliminary data.</text>
</comment>